<dbReference type="SUPFAM" id="SSF52172">
    <property type="entry name" value="CheY-like"/>
    <property type="match status" value="1"/>
</dbReference>
<name>A0A1I0UMD5_9GAMM</name>
<evidence type="ECO:0000256" key="2">
    <source>
        <dbReference type="PROSITE-ProRule" id="PRU00169"/>
    </source>
</evidence>
<dbReference type="Proteomes" id="UP000461288">
    <property type="component" value="Unassembled WGS sequence"/>
</dbReference>
<keyword evidence="1 2" id="KW-0597">Phosphoprotein</keyword>
<dbReference type="CDD" id="cd17593">
    <property type="entry name" value="REC_CheC-like"/>
    <property type="match status" value="1"/>
</dbReference>
<dbReference type="InterPro" id="IPR001789">
    <property type="entry name" value="Sig_transdc_resp-reg_receiver"/>
</dbReference>
<reference evidence="5 6" key="1">
    <citation type="submission" date="2019-12" db="EMBL/GenBank/DDBJ databases">
        <title>Draft genome sequence of Pseudomonas otitidis recovered from a chicken carcass.</title>
        <authorList>
            <person name="Vieira T.R."/>
            <person name="Oliviera E.F.C."/>
            <person name="Silva N.M.V."/>
            <person name="Sambrano G.E."/>
            <person name="Cibulski S.P."/>
            <person name="Cardoso M.R.I."/>
        </authorList>
    </citation>
    <scope>NUCLEOTIDE SEQUENCE [LARGE SCALE GENOMIC DNA]</scope>
    <source>
        <strain evidence="5 6">25_K</strain>
    </source>
</reference>
<evidence type="ECO:0000259" key="3">
    <source>
        <dbReference type="PROSITE" id="PS50110"/>
    </source>
</evidence>
<dbReference type="Pfam" id="PF00072">
    <property type="entry name" value="Response_reg"/>
    <property type="match status" value="1"/>
</dbReference>
<evidence type="ECO:0000313" key="7">
    <source>
        <dbReference type="Proteomes" id="UP000501237"/>
    </source>
</evidence>
<feature type="domain" description="Response regulatory" evidence="3">
    <location>
        <begin position="2"/>
        <end position="117"/>
    </location>
</feature>
<dbReference type="Proteomes" id="UP000501237">
    <property type="component" value="Chromosome"/>
</dbReference>
<feature type="modified residue" description="4-aspartylphosphate" evidence="2">
    <location>
        <position position="52"/>
    </location>
</feature>
<gene>
    <name evidence="5" type="ORF">GO594_26195</name>
    <name evidence="4" type="ORF">PtoMrB4_31130</name>
</gene>
<dbReference type="PROSITE" id="PS50110">
    <property type="entry name" value="RESPONSE_REGULATORY"/>
    <property type="match status" value="1"/>
</dbReference>
<reference evidence="4 7" key="2">
    <citation type="journal article" date="2020" name="Microbiol. Resour. Announc.">
        <title>Complete genome sequence of Pseudomonas otitidis strain MrB4, isolated from Lake Biwa in Japan.</title>
        <authorList>
            <person name="Miyazaki K."/>
            <person name="Hase E."/>
            <person name="Maruya T."/>
        </authorList>
    </citation>
    <scope>NUCLEOTIDE SEQUENCE [LARGE SCALE GENOMIC DNA]</scope>
    <source>
        <strain evidence="4 7">MrB4</strain>
    </source>
</reference>
<evidence type="ECO:0000313" key="6">
    <source>
        <dbReference type="Proteomes" id="UP000461288"/>
    </source>
</evidence>
<dbReference type="GO" id="GO:0000160">
    <property type="term" value="P:phosphorelay signal transduction system"/>
    <property type="evidence" value="ECO:0007669"/>
    <property type="project" value="InterPro"/>
</dbReference>
<dbReference type="InterPro" id="IPR011006">
    <property type="entry name" value="CheY-like_superfamily"/>
</dbReference>
<dbReference type="STRING" id="319939.SAMN05216263_116104"/>
<dbReference type="AlphaFoldDB" id="A0A1I0UMD5"/>
<proteinExistence type="predicted"/>
<evidence type="ECO:0000256" key="1">
    <source>
        <dbReference type="ARBA" id="ARBA00022553"/>
    </source>
</evidence>
<dbReference type="GeneID" id="57398327"/>
<dbReference type="PANTHER" id="PTHR44591:SF24">
    <property type="entry name" value="PROTEIN-GLUTAMATE METHYLESTERASE_PROTEIN-GLUTAMINE GLUTAMINASE 1"/>
    <property type="match status" value="1"/>
</dbReference>
<organism evidence="5 6">
    <name type="scientific">Metapseudomonas otitidis</name>
    <dbReference type="NCBI Taxonomy" id="319939"/>
    <lineage>
        <taxon>Bacteria</taxon>
        <taxon>Pseudomonadati</taxon>
        <taxon>Pseudomonadota</taxon>
        <taxon>Gammaproteobacteria</taxon>
        <taxon>Pseudomonadales</taxon>
        <taxon>Pseudomonadaceae</taxon>
        <taxon>Metapseudomonas</taxon>
    </lineage>
</organism>
<dbReference type="PANTHER" id="PTHR44591">
    <property type="entry name" value="STRESS RESPONSE REGULATOR PROTEIN 1"/>
    <property type="match status" value="1"/>
</dbReference>
<accession>A0A1I0UMD5</accession>
<dbReference type="InterPro" id="IPR050595">
    <property type="entry name" value="Bact_response_regulator"/>
</dbReference>
<dbReference type="EMBL" id="AP022642">
    <property type="protein sequence ID" value="BCA29136.1"/>
    <property type="molecule type" value="Genomic_DNA"/>
</dbReference>
<protein>
    <submittedName>
        <fullName evidence="5">Response regulator</fullName>
    </submittedName>
    <submittedName>
        <fullName evidence="4">Transcriptional regulator</fullName>
    </submittedName>
</protein>
<dbReference type="EMBL" id="WTFN01000099">
    <property type="protein sequence ID" value="MWK59494.1"/>
    <property type="molecule type" value="Genomic_DNA"/>
</dbReference>
<dbReference type="Gene3D" id="3.40.50.2300">
    <property type="match status" value="1"/>
</dbReference>
<dbReference type="RefSeq" id="WP_074972160.1">
    <property type="nucleotide sequence ID" value="NZ_AP022642.1"/>
</dbReference>
<evidence type="ECO:0000313" key="4">
    <source>
        <dbReference type="EMBL" id="BCA29136.1"/>
    </source>
</evidence>
<dbReference type="SMART" id="SM00448">
    <property type="entry name" value="REC"/>
    <property type="match status" value="1"/>
</dbReference>
<evidence type="ECO:0000313" key="5">
    <source>
        <dbReference type="EMBL" id="MWK59494.1"/>
    </source>
</evidence>
<dbReference type="KEGG" id="poj:PtoMrB4_31130"/>
<sequence length="119" mass="12899">MKVLIADDSSLSRKLVLKALPELLTEEVSQAANGQEVLAAYEAGQAEIIFLDLTMPVMDGFETLEHLRKSEAEAIIIVVSADIQPLARQRVMELGAAAFIKKPITSEAMQAVLHEIGVV</sequence>